<evidence type="ECO:0008006" key="3">
    <source>
        <dbReference type="Google" id="ProtNLM"/>
    </source>
</evidence>
<keyword evidence="2" id="KW-1185">Reference proteome</keyword>
<dbReference type="HOGENOM" id="CLU_3330758_0_0_11"/>
<evidence type="ECO:0000313" key="2">
    <source>
        <dbReference type="Proteomes" id="UP000019150"/>
    </source>
</evidence>
<protein>
    <recommendedName>
        <fullName evidence="3">Transposase</fullName>
    </recommendedName>
</protein>
<dbReference type="KEGG" id="nno:NONO_c52920"/>
<dbReference type="Proteomes" id="UP000019150">
    <property type="component" value="Chromosome"/>
</dbReference>
<dbReference type="AlphaFoldDB" id="W5TLC5"/>
<organism evidence="1 2">
    <name type="scientific">Nocardia nova SH22a</name>
    <dbReference type="NCBI Taxonomy" id="1415166"/>
    <lineage>
        <taxon>Bacteria</taxon>
        <taxon>Bacillati</taxon>
        <taxon>Actinomycetota</taxon>
        <taxon>Actinomycetes</taxon>
        <taxon>Mycobacteriales</taxon>
        <taxon>Nocardiaceae</taxon>
        <taxon>Nocardia</taxon>
    </lineage>
</organism>
<evidence type="ECO:0000313" key="1">
    <source>
        <dbReference type="EMBL" id="AHH20072.1"/>
    </source>
</evidence>
<gene>
    <name evidence="1" type="ORF">NONO_c52920</name>
</gene>
<reference evidence="1 2" key="1">
    <citation type="journal article" date="2014" name="Appl. Environ. Microbiol.">
        <title>Insights into the Microbial Degradation of Rubber and Gutta-Percha by Analysis of the Complete Genome of Nocardia nova SH22a.</title>
        <authorList>
            <person name="Luo Q."/>
            <person name="Hiessl S."/>
            <person name="Poehlein A."/>
            <person name="Daniel R."/>
            <person name="Steinbuchel A."/>
        </authorList>
    </citation>
    <scope>NUCLEOTIDE SEQUENCE [LARGE SCALE GENOMIC DNA]</scope>
    <source>
        <strain evidence="1">SH22a</strain>
    </source>
</reference>
<accession>W5TLC5</accession>
<sequence>MDELVWIATHRPAGATTARKVMVGVFPGNRLPPSAYSK</sequence>
<dbReference type="PATRIC" id="fig|1415166.3.peg.5454"/>
<name>W5TLC5_9NOCA</name>
<proteinExistence type="predicted"/>
<dbReference type="EMBL" id="CP006850">
    <property type="protein sequence ID" value="AHH20072.1"/>
    <property type="molecule type" value="Genomic_DNA"/>
</dbReference>